<name>A0A4V1CEA5_9CORY</name>
<proteinExistence type="predicted"/>
<dbReference type="KEGG" id="cee:CENDO_00590"/>
<dbReference type="SUPFAM" id="SSF55144">
    <property type="entry name" value="LigT-like"/>
    <property type="match status" value="1"/>
</dbReference>
<dbReference type="InterPro" id="IPR009097">
    <property type="entry name" value="Cyclic_Pdiesterase"/>
</dbReference>
<dbReference type="Gene3D" id="3.90.1140.10">
    <property type="entry name" value="Cyclic phosphodiesterase"/>
    <property type="match status" value="1"/>
</dbReference>
<evidence type="ECO:0000313" key="1">
    <source>
        <dbReference type="EMBL" id="QCB27428.1"/>
    </source>
</evidence>
<dbReference type="Proteomes" id="UP000296352">
    <property type="component" value="Chromosome"/>
</dbReference>
<gene>
    <name evidence="1" type="ORF">CENDO_00590</name>
</gene>
<organism evidence="1 2">
    <name type="scientific">Corynebacterium endometrii</name>
    <dbReference type="NCBI Taxonomy" id="2488819"/>
    <lineage>
        <taxon>Bacteria</taxon>
        <taxon>Bacillati</taxon>
        <taxon>Actinomycetota</taxon>
        <taxon>Actinomycetes</taxon>
        <taxon>Mycobacteriales</taxon>
        <taxon>Corynebacteriaceae</taxon>
        <taxon>Corynebacterium</taxon>
    </lineage>
</organism>
<evidence type="ECO:0000313" key="2">
    <source>
        <dbReference type="Proteomes" id="UP000296352"/>
    </source>
</evidence>
<keyword evidence="1" id="KW-0436">Ligase</keyword>
<dbReference type="GO" id="GO:0016874">
    <property type="term" value="F:ligase activity"/>
    <property type="evidence" value="ECO:0007669"/>
    <property type="project" value="UniProtKB-KW"/>
</dbReference>
<dbReference type="AlphaFoldDB" id="A0A4V1CEA5"/>
<dbReference type="Pfam" id="PF13563">
    <property type="entry name" value="2_5_RNA_ligase2"/>
    <property type="match status" value="1"/>
</dbReference>
<dbReference type="EMBL" id="CP039247">
    <property type="protein sequence ID" value="QCB27428.1"/>
    <property type="molecule type" value="Genomic_DNA"/>
</dbReference>
<keyword evidence="2" id="KW-1185">Reference proteome</keyword>
<protein>
    <submittedName>
        <fullName evidence="1">2',5' RNA ligase family</fullName>
    </submittedName>
</protein>
<reference evidence="1 2" key="1">
    <citation type="submission" date="2019-04" db="EMBL/GenBank/DDBJ databases">
        <title>Corynebacterium endometrii sp. nov., isolated from the uterus of a cow with endometritis.</title>
        <authorList>
            <person name="Ballas P."/>
            <person name="Ruckert C."/>
            <person name="Wagener K."/>
            <person name="Drillich M."/>
            <person name="Kaempfer P."/>
            <person name="Busse H.-J."/>
            <person name="Ehling-Schulz M."/>
        </authorList>
    </citation>
    <scope>NUCLEOTIDE SEQUENCE [LARGE SCALE GENOMIC DNA]</scope>
    <source>
        <strain evidence="1 2">LMM-1653</strain>
    </source>
</reference>
<sequence length="167" mass="18961">MSINSPENLKLFLPTEQEEQIQGIFERLAARGFPRQNQTPHITVTFAKRMQMHVVERAKELLPPLLPCQLSRVGTVIFGTKRKQTIAWLLEAPEELEGAARELSALNPEGRGHRWTPHLTMGLRIPRAQVPDYLAALDEETSPHFRHITAHRAVFWRSGTGELTELG</sequence>
<accession>A0A4V1CEA5</accession>